<name>A0A0K8T121_LYGHE</name>
<dbReference type="PROSITE" id="PS50297">
    <property type="entry name" value="ANK_REP_REGION"/>
    <property type="match status" value="1"/>
</dbReference>
<dbReference type="PANTHER" id="PTHR22872:SF2">
    <property type="entry name" value="INHIBITOR OF BRUTON TYROSINE KINASE"/>
    <property type="match status" value="1"/>
</dbReference>
<feature type="region of interest" description="Disordered" evidence="4">
    <location>
        <begin position="887"/>
        <end position="922"/>
    </location>
</feature>
<keyword evidence="2" id="KW-0040">ANK repeat</keyword>
<dbReference type="PROSITE" id="PS50097">
    <property type="entry name" value="BTB"/>
    <property type="match status" value="2"/>
</dbReference>
<dbReference type="InterPro" id="IPR000210">
    <property type="entry name" value="BTB/POZ_dom"/>
</dbReference>
<dbReference type="Pfam" id="PF12796">
    <property type="entry name" value="Ank_2"/>
    <property type="match status" value="1"/>
</dbReference>
<dbReference type="InterPro" id="IPR011333">
    <property type="entry name" value="SKP1/BTB/POZ_sf"/>
</dbReference>
<protein>
    <recommendedName>
        <fullName evidence="5">BTB domain-containing protein</fullName>
    </recommendedName>
</protein>
<feature type="repeat" description="RCC1" evidence="3">
    <location>
        <begin position="205"/>
        <end position="255"/>
    </location>
</feature>
<sequence length="1119" mass="124680">MSKTSSLKSVRVWDCTESCRSEYHARRLNAAITKRNLSDFQIACYLVKTCRNFSKISDGLGKTVLHTAASCGRKNLCQWLITKAEANASVPDLESGYTPLHTALFYGYVDVAVKLIELGAKPGVLDREHFSPISLLSLDTSTVSGLSNSCTEVYVCGSNLNYTLGVGTNDPKKTPEVLEFFRRNALSIKEICMEEFHTVFVTSCHQVYVCGHGQGGRLGIGKEKPLLIPTQLPTRGESCIHAAVGLNHTLLLLSNGGVLSCGSNLHHQLGISPYAEHSSTPRYVNINATRPFGVISAICASRYHSVFCTSKAIFACGLNAGQLGCRDNRMDFFTVPQQLAVVGRETDLITHVTTSLGSVSYATSSGDIFTFHQFQCKKIMRCPDIVKLESQGGHLASVVNGIEGGEDLKITWLTKRGTVFIWQEKRGISKCSIGTGRILSICDICLRNDTLLMVTKYGEAFSGLMKTRETGVILEKVTKNSEIPCWCSVNIKQFSNMHRALSITSDPKGKNIAVIQAHPSNPVGFRRANTRTSSIASHMKSFLEQASEYDNLDDITFSINNTKVAAHKFIMASRGCPWSLLQKSSVQVPSGIPLVIFEELLKFVYTGDSALLHLGKCREPFLEIADPVKKLAEAATFAGVEELQKRLQSLRFENGVIYCFKELKGLPSSPPMCFDRQLLPALCDVDVVCDDSVILKAHKCILAARMEYFNNMFMSGWTEAEMGMKIHLQCSSRIVNWILDFLYTDRLPESLGCEDLDNIIKLLIASDQYLIDDLKDECAIYLSELLSLKNCVMILQLANTYNEQSLKVSVMEYIAYNLNAVIENRYLEFLDDALLSELNDYCRESLAVKFKDRAICTYFDAPSDEEIVEAALEMSFTDSPMEFPVITDEENDRQKLGSSGKKKTPKKIFAASPPGPVFSPSESDRIRMSVSVESAFSPSSSSFESSFNNYEFPLLSESFSAKAELAKSPPKQSVEPRRVYPPKLSQKQRKKLASEFEEKLDLNQDEVKPKRGWAKIELPPETPLELSRSPITEPAKKIQEAGPNLVEIIAKEQQKRTNLRKMTTKPFHLTQMEDSAMLDLEEFYNVGCSYEERITITRVVPLNVAEPTWMPLSRRLPVL</sequence>
<dbReference type="Gene3D" id="2.130.10.30">
    <property type="entry name" value="Regulator of chromosome condensation 1/beta-lactamase-inhibitor protein II"/>
    <property type="match status" value="1"/>
</dbReference>
<dbReference type="AlphaFoldDB" id="A0A0K8T121"/>
<dbReference type="SMART" id="SM00248">
    <property type="entry name" value="ANK"/>
    <property type="match status" value="2"/>
</dbReference>
<dbReference type="InterPro" id="IPR036770">
    <property type="entry name" value="Ankyrin_rpt-contain_sf"/>
</dbReference>
<dbReference type="InterPro" id="IPR051625">
    <property type="entry name" value="Signaling_Regulatory_Domain"/>
</dbReference>
<feature type="region of interest" description="Disordered" evidence="4">
    <location>
        <begin position="966"/>
        <end position="988"/>
    </location>
</feature>
<dbReference type="SUPFAM" id="SSF48403">
    <property type="entry name" value="Ankyrin repeat"/>
    <property type="match status" value="1"/>
</dbReference>
<evidence type="ECO:0000256" key="4">
    <source>
        <dbReference type="SAM" id="MobiDB-lite"/>
    </source>
</evidence>
<dbReference type="PROSITE" id="PS50012">
    <property type="entry name" value="RCC1_3"/>
    <property type="match status" value="2"/>
</dbReference>
<dbReference type="InterPro" id="IPR000408">
    <property type="entry name" value="Reg_chr_condens"/>
</dbReference>
<evidence type="ECO:0000259" key="5">
    <source>
        <dbReference type="PROSITE" id="PS50097"/>
    </source>
</evidence>
<dbReference type="Gene3D" id="3.30.710.10">
    <property type="entry name" value="Potassium Channel Kv1.1, Chain A"/>
    <property type="match status" value="2"/>
</dbReference>
<feature type="domain" description="BTB" evidence="5">
    <location>
        <begin position="683"/>
        <end position="751"/>
    </location>
</feature>
<dbReference type="PANTHER" id="PTHR22872">
    <property type="entry name" value="BTK-BINDING PROTEIN-RELATED"/>
    <property type="match status" value="1"/>
</dbReference>
<dbReference type="CDD" id="cd18500">
    <property type="entry name" value="BACK_IBtk"/>
    <property type="match status" value="1"/>
</dbReference>
<organism evidence="6">
    <name type="scientific">Lygus hesperus</name>
    <name type="common">Western plant bug</name>
    <dbReference type="NCBI Taxonomy" id="30085"/>
    <lineage>
        <taxon>Eukaryota</taxon>
        <taxon>Metazoa</taxon>
        <taxon>Ecdysozoa</taxon>
        <taxon>Arthropoda</taxon>
        <taxon>Hexapoda</taxon>
        <taxon>Insecta</taxon>
        <taxon>Pterygota</taxon>
        <taxon>Neoptera</taxon>
        <taxon>Paraneoptera</taxon>
        <taxon>Hemiptera</taxon>
        <taxon>Heteroptera</taxon>
        <taxon>Panheteroptera</taxon>
        <taxon>Cimicomorpha</taxon>
        <taxon>Miridae</taxon>
        <taxon>Mirini</taxon>
        <taxon>Lygus</taxon>
    </lineage>
</organism>
<dbReference type="Pfam" id="PF00651">
    <property type="entry name" value="BTB"/>
    <property type="match status" value="1"/>
</dbReference>
<dbReference type="SMART" id="SM00225">
    <property type="entry name" value="BTB"/>
    <property type="match status" value="2"/>
</dbReference>
<dbReference type="Pfam" id="PF00415">
    <property type="entry name" value="RCC1"/>
    <property type="match status" value="1"/>
</dbReference>
<dbReference type="PROSITE" id="PS50088">
    <property type="entry name" value="ANK_REPEAT"/>
    <property type="match status" value="1"/>
</dbReference>
<evidence type="ECO:0000256" key="1">
    <source>
        <dbReference type="ARBA" id="ARBA00022737"/>
    </source>
</evidence>
<evidence type="ECO:0000256" key="2">
    <source>
        <dbReference type="PROSITE-ProRule" id="PRU00023"/>
    </source>
</evidence>
<feature type="repeat" description="ANK" evidence="2">
    <location>
        <begin position="95"/>
        <end position="127"/>
    </location>
</feature>
<dbReference type="SUPFAM" id="SSF50985">
    <property type="entry name" value="RCC1/BLIP-II"/>
    <property type="match status" value="1"/>
</dbReference>
<evidence type="ECO:0000256" key="3">
    <source>
        <dbReference type="PROSITE-ProRule" id="PRU00235"/>
    </source>
</evidence>
<dbReference type="SUPFAM" id="SSF54695">
    <property type="entry name" value="POZ domain"/>
    <property type="match status" value="2"/>
</dbReference>
<evidence type="ECO:0000313" key="6">
    <source>
        <dbReference type="EMBL" id="JAG58900.1"/>
    </source>
</evidence>
<reference evidence="6" key="1">
    <citation type="submission" date="2014-09" db="EMBL/GenBank/DDBJ databases">
        <authorList>
            <person name="Magalhaes I.L.F."/>
            <person name="Oliveira U."/>
            <person name="Santos F.R."/>
            <person name="Vidigal T.H.D.A."/>
            <person name="Brescovit A.D."/>
            <person name="Santos A.J."/>
        </authorList>
    </citation>
    <scope>NUCLEOTIDE SEQUENCE</scope>
</reference>
<feature type="domain" description="BTB" evidence="5">
    <location>
        <begin position="553"/>
        <end position="613"/>
    </location>
</feature>
<proteinExistence type="predicted"/>
<dbReference type="InterPro" id="IPR002110">
    <property type="entry name" value="Ankyrin_rpt"/>
</dbReference>
<dbReference type="EMBL" id="GBRD01006921">
    <property type="protein sequence ID" value="JAG58900.1"/>
    <property type="molecule type" value="Transcribed_RNA"/>
</dbReference>
<dbReference type="Gene3D" id="1.25.40.20">
    <property type="entry name" value="Ankyrin repeat-containing domain"/>
    <property type="match status" value="1"/>
</dbReference>
<accession>A0A0K8T121</accession>
<keyword evidence="1" id="KW-0677">Repeat</keyword>
<dbReference type="InterPro" id="IPR009091">
    <property type="entry name" value="RCC1/BLIP-II"/>
</dbReference>
<feature type="repeat" description="RCC1" evidence="3">
    <location>
        <begin position="256"/>
        <end position="311"/>
    </location>
</feature>